<dbReference type="AlphaFoldDB" id="A0A177PIJ2"/>
<evidence type="ECO:0000313" key="3">
    <source>
        <dbReference type="Proteomes" id="UP000077628"/>
    </source>
</evidence>
<name>A0A177PIJ2_9GAMM</name>
<gene>
    <name evidence="2" type="ORF">A1355_16625</name>
</gene>
<keyword evidence="3" id="KW-1185">Reference proteome</keyword>
<keyword evidence="1" id="KW-0732">Signal</keyword>
<evidence type="ECO:0000313" key="2">
    <source>
        <dbReference type="EMBL" id="OAI29200.1"/>
    </source>
</evidence>
<reference evidence="3" key="1">
    <citation type="submission" date="2016-03" db="EMBL/GenBank/DDBJ databases">
        <authorList>
            <person name="Heylen K."/>
            <person name="De Vos P."/>
            <person name="Vekeman B."/>
        </authorList>
    </citation>
    <scope>NUCLEOTIDE SEQUENCE [LARGE SCALE GENOMIC DNA]</scope>
    <source>
        <strain evidence="3">R-45383</strain>
    </source>
</reference>
<protein>
    <recommendedName>
        <fullName evidence="4">DUF4424 domain-containing protein</fullName>
    </recommendedName>
</protein>
<comment type="caution">
    <text evidence="2">The sequence shown here is derived from an EMBL/GenBank/DDBJ whole genome shotgun (WGS) entry which is preliminary data.</text>
</comment>
<proteinExistence type="predicted"/>
<organism evidence="2 3">
    <name type="scientific">Methylomonas koyamae</name>
    <dbReference type="NCBI Taxonomy" id="702114"/>
    <lineage>
        <taxon>Bacteria</taxon>
        <taxon>Pseudomonadati</taxon>
        <taxon>Pseudomonadota</taxon>
        <taxon>Gammaproteobacteria</taxon>
        <taxon>Methylococcales</taxon>
        <taxon>Methylococcaceae</taxon>
        <taxon>Methylomonas</taxon>
    </lineage>
</organism>
<dbReference type="RefSeq" id="WP_064023881.1">
    <property type="nucleotide sequence ID" value="NZ_LUUK01000002.1"/>
</dbReference>
<evidence type="ECO:0000256" key="1">
    <source>
        <dbReference type="SAM" id="SignalP"/>
    </source>
</evidence>
<sequence>MRALQFPLAIALFFCFLYAANANVYLNEINEIDNDEIGVVINMKYYPRDKLVVYSFEVSNKGKNPIFLPPKYDATTPPHKGFDPFCDIELKINDRWVHWIDNRRVPGWEKQNGGMTYSPFYVGTLRVNAQPIPLETNNREIKFRSVPTFPQAIRVSFPYKTKLQDKDEKIAIFVLEQKSLEEYRKLLSE</sequence>
<accession>A0A177PIJ2</accession>
<dbReference type="STRING" id="702114.A1355_16625"/>
<dbReference type="EMBL" id="LUUK01000002">
    <property type="protein sequence ID" value="OAI29200.1"/>
    <property type="molecule type" value="Genomic_DNA"/>
</dbReference>
<evidence type="ECO:0008006" key="4">
    <source>
        <dbReference type="Google" id="ProtNLM"/>
    </source>
</evidence>
<feature type="chain" id="PRO_5008070359" description="DUF4424 domain-containing protein" evidence="1">
    <location>
        <begin position="20"/>
        <end position="189"/>
    </location>
</feature>
<feature type="signal peptide" evidence="1">
    <location>
        <begin position="1"/>
        <end position="19"/>
    </location>
</feature>
<dbReference type="Proteomes" id="UP000077628">
    <property type="component" value="Unassembled WGS sequence"/>
</dbReference>